<evidence type="ECO:0000256" key="1">
    <source>
        <dbReference type="SAM" id="SignalP"/>
    </source>
</evidence>
<dbReference type="EMBL" id="AP019368">
    <property type="protein sequence ID" value="BBH53357.1"/>
    <property type="molecule type" value="Genomic_DNA"/>
</dbReference>
<dbReference type="RefSeq" id="WP_130609032.1">
    <property type="nucleotide sequence ID" value="NZ_AP019368.1"/>
</dbReference>
<evidence type="ECO:0000313" key="2">
    <source>
        <dbReference type="EMBL" id="BBH53357.1"/>
    </source>
</evidence>
<name>A0A4V0P2I6_FLUSA</name>
<sequence length="419" mass="46700">MTMQKYSKIISLLSIAFFSVTSSNLAYSVELAHTSQLQHNTRDNQNGVYNIFVGNNLIKSNNKNRLKRSLSYDYYSQNLLNGYQLPSLDHIQEYVTEHNNALPDTWGAEEGNKKTWAQPKLLTELGKNISTELLCTNVSGCNGEISFSMIGGFFLSNYETQQSFYASLVAKTSDGSDFKFISDAYLADPRKPGSYFKAIIPKNDWSTHYSYKVKYGDPIAYFMIDPKLKILSVNGNKNQIFDGSETQSAGTFWKLQWDSLMGAGTQIDNTYSISHGLTTTDTASLGYQLGVSMGTDEGFFNANISTTISQSWQHSASVQDIKTYSTNLIFLPKEYDQVVGYYNLMLGFYTQAPLLEHFLDPNNSNGFNYLLNNSSLGSSFAKLELARALPVTDKGVQSNIDAQSPSGEFIHATVEEKAI</sequence>
<dbReference type="AlphaFoldDB" id="A0A4V0P2I6"/>
<evidence type="ECO:0000313" key="3">
    <source>
        <dbReference type="Proteomes" id="UP000291236"/>
    </source>
</evidence>
<organism evidence="2 3">
    <name type="scientific">Fluviispira sanaruensis</name>
    <dbReference type="NCBI Taxonomy" id="2493639"/>
    <lineage>
        <taxon>Bacteria</taxon>
        <taxon>Pseudomonadati</taxon>
        <taxon>Bdellovibrionota</taxon>
        <taxon>Oligoflexia</taxon>
        <taxon>Silvanigrellales</taxon>
        <taxon>Silvanigrellaceae</taxon>
        <taxon>Fluviispira</taxon>
    </lineage>
</organism>
<keyword evidence="3" id="KW-1185">Reference proteome</keyword>
<gene>
    <name evidence="2" type="ORF">JCM31447_18000</name>
</gene>
<protein>
    <submittedName>
        <fullName evidence="2">Uncharacterized protein</fullName>
    </submittedName>
</protein>
<dbReference type="Proteomes" id="UP000291236">
    <property type="component" value="Chromosome"/>
</dbReference>
<accession>A0A4V0P2I6</accession>
<reference evidence="2 3" key="1">
    <citation type="submission" date="2018-12" db="EMBL/GenBank/DDBJ databases">
        <title>Rubrispira sanarue gen. nov., sp., nov., a member of the order Silvanigrellales, isolated from a brackish lake in Hamamatsu Japan.</title>
        <authorList>
            <person name="Maejima Y."/>
            <person name="Iino T."/>
            <person name="Muraguchi Y."/>
            <person name="Fukuda K."/>
            <person name="Nojiri H."/>
            <person name="Ohkuma M."/>
            <person name="Moriuchi R."/>
            <person name="Dohra H."/>
            <person name="Kimbara K."/>
            <person name="Shintani M."/>
        </authorList>
    </citation>
    <scope>NUCLEOTIDE SEQUENCE [LARGE SCALE GENOMIC DNA]</scope>
    <source>
        <strain evidence="2 3">RF1110005</strain>
    </source>
</reference>
<keyword evidence="1" id="KW-0732">Signal</keyword>
<proteinExistence type="predicted"/>
<feature type="chain" id="PRO_5020423031" evidence="1">
    <location>
        <begin position="27"/>
        <end position="419"/>
    </location>
</feature>
<feature type="signal peptide" evidence="1">
    <location>
        <begin position="1"/>
        <end position="26"/>
    </location>
</feature>
<dbReference type="KEGG" id="sbf:JCM31447_18000"/>